<feature type="compositionally biased region" description="Acidic residues" evidence="1">
    <location>
        <begin position="38"/>
        <end position="48"/>
    </location>
</feature>
<evidence type="ECO:0000313" key="2">
    <source>
        <dbReference type="EMBL" id="EGI68852.1"/>
    </source>
</evidence>
<dbReference type="AlphaFoldDB" id="F4WAG9"/>
<dbReference type="InParanoid" id="F4WAG9"/>
<protein>
    <submittedName>
        <fullName evidence="2">Uncharacterized protein</fullName>
    </submittedName>
</protein>
<name>F4WAG9_ACREC</name>
<feature type="region of interest" description="Disordered" evidence="1">
    <location>
        <begin position="18"/>
        <end position="64"/>
    </location>
</feature>
<dbReference type="Proteomes" id="UP000007755">
    <property type="component" value="Unassembled WGS sequence"/>
</dbReference>
<evidence type="ECO:0000313" key="3">
    <source>
        <dbReference type="Proteomes" id="UP000007755"/>
    </source>
</evidence>
<gene>
    <name evidence="2" type="ORF">G5I_02505</name>
</gene>
<dbReference type="EMBL" id="GL888048">
    <property type="protein sequence ID" value="EGI68852.1"/>
    <property type="molecule type" value="Genomic_DNA"/>
</dbReference>
<reference evidence="2" key="1">
    <citation type="submission" date="2011-02" db="EMBL/GenBank/DDBJ databases">
        <title>The genome of the leaf-cutting ant Acromyrmex echinatior suggests key adaptations to social evolution and fungus farming.</title>
        <authorList>
            <person name="Nygaard S."/>
            <person name="Zhang G."/>
        </authorList>
    </citation>
    <scope>NUCLEOTIDE SEQUENCE</scope>
</reference>
<accession>F4WAG9</accession>
<organism evidence="3">
    <name type="scientific">Acromyrmex echinatior</name>
    <name type="common">Panamanian leafcutter ant</name>
    <name type="synonym">Acromyrmex octospinosus echinatior</name>
    <dbReference type="NCBI Taxonomy" id="103372"/>
    <lineage>
        <taxon>Eukaryota</taxon>
        <taxon>Metazoa</taxon>
        <taxon>Ecdysozoa</taxon>
        <taxon>Arthropoda</taxon>
        <taxon>Hexapoda</taxon>
        <taxon>Insecta</taxon>
        <taxon>Pterygota</taxon>
        <taxon>Neoptera</taxon>
        <taxon>Endopterygota</taxon>
        <taxon>Hymenoptera</taxon>
        <taxon>Apocrita</taxon>
        <taxon>Aculeata</taxon>
        <taxon>Formicoidea</taxon>
        <taxon>Formicidae</taxon>
        <taxon>Myrmicinae</taxon>
        <taxon>Acromyrmex</taxon>
    </lineage>
</organism>
<evidence type="ECO:0000256" key="1">
    <source>
        <dbReference type="SAM" id="MobiDB-lite"/>
    </source>
</evidence>
<keyword evidence="3" id="KW-1185">Reference proteome</keyword>
<sequence>MRFAKQCERRDELIARASDAHHCSPQHNWTPVGGGTEPTDEGDEEQGTEGDRSPGRGLGVGRKGKGISISIGGINTTRRRVLGKHAINAEQELSPIRKKTKSIVSSPSPLFYAKSHLKLTQSYALTASSSGTQVVLYLERFQETGRRDELL</sequence>
<proteinExistence type="predicted"/>